<evidence type="ECO:0000256" key="1">
    <source>
        <dbReference type="ARBA" id="ARBA00004141"/>
    </source>
</evidence>
<evidence type="ECO:0000256" key="4">
    <source>
        <dbReference type="ARBA" id="ARBA00022692"/>
    </source>
</evidence>
<dbReference type="Pfam" id="PF00209">
    <property type="entry name" value="SNF"/>
    <property type="match status" value="1"/>
</dbReference>
<name>A0AA50AFI6_9BIVA</name>
<keyword evidence="5 10" id="KW-1133">Transmembrane helix</keyword>
<dbReference type="SUPFAM" id="SSF161070">
    <property type="entry name" value="SNF-like"/>
    <property type="match status" value="1"/>
</dbReference>
<evidence type="ECO:0000256" key="5">
    <source>
        <dbReference type="ARBA" id="ARBA00022989"/>
    </source>
</evidence>
<feature type="binding site" evidence="8">
    <location>
        <position position="66"/>
    </location>
    <ligand>
        <name>Na(+)</name>
        <dbReference type="ChEBI" id="CHEBI:29101"/>
        <label>1</label>
    </ligand>
</feature>
<evidence type="ECO:0000256" key="6">
    <source>
        <dbReference type="ARBA" id="ARBA00023136"/>
    </source>
</evidence>
<keyword evidence="3" id="KW-0813">Transport</keyword>
<evidence type="ECO:0000256" key="10">
    <source>
        <dbReference type="SAM" id="Phobius"/>
    </source>
</evidence>
<proteinExistence type="evidence at transcript level"/>
<dbReference type="GO" id="GO:0089718">
    <property type="term" value="P:amino acid import across plasma membrane"/>
    <property type="evidence" value="ECO:0007669"/>
    <property type="project" value="TreeGrafter"/>
</dbReference>
<dbReference type="PANTHER" id="PTHR11616:SF321">
    <property type="entry name" value="SODIUM-DEPENDENT NUTRIENT AMINO ACID TRANSPORTER 1-RELATED"/>
    <property type="match status" value="1"/>
</dbReference>
<evidence type="ECO:0000256" key="2">
    <source>
        <dbReference type="ARBA" id="ARBA00006459"/>
    </source>
</evidence>
<dbReference type="EMBL" id="OQ971968">
    <property type="protein sequence ID" value="WLN44342.1"/>
    <property type="molecule type" value="mRNA"/>
</dbReference>
<dbReference type="PROSITE" id="PS50267">
    <property type="entry name" value="NA_NEUROTRAN_SYMP_3"/>
    <property type="match status" value="1"/>
</dbReference>
<feature type="transmembrane region" description="Helical" evidence="10">
    <location>
        <begin position="264"/>
        <end position="284"/>
    </location>
</feature>
<dbReference type="GO" id="GO:0005886">
    <property type="term" value="C:plasma membrane"/>
    <property type="evidence" value="ECO:0007669"/>
    <property type="project" value="TreeGrafter"/>
</dbReference>
<keyword evidence="6 10" id="KW-0472">Membrane</keyword>
<feature type="transmembrane region" description="Helical" evidence="10">
    <location>
        <begin position="405"/>
        <end position="426"/>
    </location>
</feature>
<feature type="transmembrane region" description="Helical" evidence="10">
    <location>
        <begin position="82"/>
        <end position="104"/>
    </location>
</feature>
<feature type="transmembrane region" description="Helical" evidence="10">
    <location>
        <begin position="346"/>
        <end position="371"/>
    </location>
</feature>
<feature type="binding site" evidence="8">
    <location>
        <position position="420"/>
    </location>
    <ligand>
        <name>Na(+)</name>
        <dbReference type="ChEBI" id="CHEBI:29101"/>
        <label>1</label>
    </ligand>
</feature>
<feature type="transmembrane region" description="Helical" evidence="10">
    <location>
        <begin position="125"/>
        <end position="152"/>
    </location>
</feature>
<feature type="transmembrane region" description="Helical" evidence="10">
    <location>
        <begin position="522"/>
        <end position="543"/>
    </location>
</feature>
<dbReference type="GO" id="GO:0046872">
    <property type="term" value="F:metal ion binding"/>
    <property type="evidence" value="ECO:0007669"/>
    <property type="project" value="UniProtKB-KW"/>
</dbReference>
<dbReference type="PRINTS" id="PR00176">
    <property type="entry name" value="NANEUSMPORT"/>
</dbReference>
<feature type="transmembrane region" description="Helical" evidence="10">
    <location>
        <begin position="563"/>
        <end position="581"/>
    </location>
</feature>
<feature type="transmembrane region" description="Helical" evidence="10">
    <location>
        <begin position="447"/>
        <end position="471"/>
    </location>
</feature>
<feature type="binding site" evidence="8">
    <location>
        <position position="320"/>
    </location>
    <ligand>
        <name>Na(+)</name>
        <dbReference type="ChEBI" id="CHEBI:29101"/>
        <label>2</label>
    </ligand>
</feature>
<organism evidence="11">
    <name type="scientific">Sinonovacula rivularis</name>
    <dbReference type="NCBI Taxonomy" id="489091"/>
    <lineage>
        <taxon>Eukaryota</taxon>
        <taxon>Metazoa</taxon>
        <taxon>Spiralia</taxon>
        <taxon>Lophotrochozoa</taxon>
        <taxon>Mollusca</taxon>
        <taxon>Bivalvia</taxon>
        <taxon>Autobranchia</taxon>
        <taxon>Heteroconchia</taxon>
        <taxon>Euheterodonta</taxon>
        <taxon>Imparidentia</taxon>
        <taxon>Neoheterodontei</taxon>
        <taxon>Cardiida</taxon>
        <taxon>Tellinoidea</taxon>
        <taxon>Solecurtidae</taxon>
        <taxon>Sinonovacula</taxon>
    </lineage>
</organism>
<comment type="similarity">
    <text evidence="2">Belongs to the sodium:neurotransmitter symporter (SNF) (TC 2.A.22) family.</text>
</comment>
<keyword evidence="4 10" id="KW-0812">Transmembrane</keyword>
<dbReference type="PANTHER" id="PTHR11616">
    <property type="entry name" value="SODIUM/CHLORIDE DEPENDENT TRANSPORTER"/>
    <property type="match status" value="1"/>
</dbReference>
<evidence type="ECO:0000256" key="9">
    <source>
        <dbReference type="PIRSR" id="PIRSR600175-2"/>
    </source>
</evidence>
<protein>
    <submittedName>
        <fullName evidence="11">AAT1</fullName>
    </submittedName>
</protein>
<feature type="transmembrane region" description="Helical" evidence="10">
    <location>
        <begin position="313"/>
        <end position="334"/>
    </location>
</feature>
<keyword evidence="9" id="KW-1015">Disulfide bond</keyword>
<reference evidence="11" key="1">
    <citation type="submission" date="2023-05" db="EMBL/GenBank/DDBJ databases">
        <authorList>
            <person name="Wang S.S."/>
        </authorList>
    </citation>
    <scope>NUCLEOTIDE SEQUENCE</scope>
    <source>
        <strain evidence="11">SLC6</strain>
    </source>
</reference>
<sequence>MDTLPDKQEKQDTCSDVVIRDGDVMLPGTSDSSSSSAEDEYVEREKWGSKFEFILACVGFSVAYGNLMRFPYLCIRNGGGAFLIPFFLFMFLLGFPLYYLEVCLGQFSGSSPLFVWRLTPLLKGIGWLMIFISGIVSWYYNTIIAWVLYYLYNSFRTTLPWSTCNNEWNTIYCRPSDPDAVAALIKVSNATGNGSDVAAINATNENIIRNISSSKEFWQNNVLGMSKGIDQMGTVQIHLAVSMLGAWVLVFLCLIKGIKSVGKVVYVTALLPYVLLIVFFIRGITLPGSMDGIRFFLSTDFNRLKDAQVWLEAAVQVFYSLGPVWGGVITMSSYNKFSNNCLRDTIIACLADSLTSFFAGFVVFAIIGYMAHELRQPIEEVATAGPGLMFIAYPEAISRMPVPQLWAVLFFIMLITVGLDTQFGMFETLSSGIVDAFPNKLGKRKMLVTAMIACGMFLCSLPFCTHAGIYIYSLVDWYASAICMALGGLLELVAVGWYYGANRFSADMIMMLGKPAPLFLRLLWCVISPLVFLVVFIVILARYDEVHYHGYIYPDYAISIGNLLALVPVIPIPVCFMYEIIRTPGTLKERIKILMKPEAWRPNNRKLWQVYEDTERAVTSKLSIAYIKETLCGTTPEPDSPMDDIAWH</sequence>
<evidence type="ECO:0000313" key="11">
    <source>
        <dbReference type="EMBL" id="WLN44342.1"/>
    </source>
</evidence>
<dbReference type="GO" id="GO:0005283">
    <property type="term" value="F:amino acid:sodium symporter activity"/>
    <property type="evidence" value="ECO:0007669"/>
    <property type="project" value="TreeGrafter"/>
</dbReference>
<keyword evidence="8" id="KW-0915">Sodium</keyword>
<comment type="subcellular location">
    <subcellularLocation>
        <location evidence="1">Membrane</location>
        <topology evidence="1">Multi-pass membrane protein</topology>
    </subcellularLocation>
</comment>
<evidence type="ECO:0000256" key="7">
    <source>
        <dbReference type="ARBA" id="ARBA00023180"/>
    </source>
</evidence>
<accession>A0AA50AFI6</accession>
<evidence type="ECO:0000256" key="3">
    <source>
        <dbReference type="ARBA" id="ARBA00022448"/>
    </source>
</evidence>
<keyword evidence="7" id="KW-0325">Glycoprotein</keyword>
<feature type="binding site" evidence="8">
    <location>
        <position position="62"/>
    </location>
    <ligand>
        <name>Na(+)</name>
        <dbReference type="ChEBI" id="CHEBI:29101"/>
        <label>1</label>
    </ligand>
</feature>
<feature type="transmembrane region" description="Helical" evidence="10">
    <location>
        <begin position="477"/>
        <end position="501"/>
    </location>
</feature>
<keyword evidence="8" id="KW-0479">Metal-binding</keyword>
<feature type="transmembrane region" description="Helical" evidence="10">
    <location>
        <begin position="53"/>
        <end position="70"/>
    </location>
</feature>
<dbReference type="AlphaFoldDB" id="A0AA50AFI6"/>
<dbReference type="InterPro" id="IPR000175">
    <property type="entry name" value="Na/ntran_symport"/>
</dbReference>
<feature type="disulfide bond" evidence="9">
    <location>
        <begin position="164"/>
        <end position="173"/>
    </location>
</feature>
<dbReference type="InterPro" id="IPR037272">
    <property type="entry name" value="SNS_sf"/>
</dbReference>
<feature type="transmembrane region" description="Helical" evidence="10">
    <location>
        <begin position="235"/>
        <end position="255"/>
    </location>
</feature>
<evidence type="ECO:0000256" key="8">
    <source>
        <dbReference type="PIRSR" id="PIRSR600175-1"/>
    </source>
</evidence>
<feature type="binding site" evidence="8">
    <location>
        <position position="59"/>
    </location>
    <ligand>
        <name>Na(+)</name>
        <dbReference type="ChEBI" id="CHEBI:29101"/>
        <label>1</label>
    </ligand>
</feature>